<gene>
    <name evidence="1" type="ORF">F0U60_12895</name>
</gene>
<reference evidence="1 2" key="1">
    <citation type="submission" date="2019-08" db="EMBL/GenBank/DDBJ databases">
        <title>Archangium and Cystobacter genomes.</title>
        <authorList>
            <person name="Chen I.-C.K."/>
            <person name="Wielgoss S."/>
        </authorList>
    </citation>
    <scope>NUCLEOTIDE SEQUENCE [LARGE SCALE GENOMIC DNA]</scope>
    <source>
        <strain evidence="1 2">Cbm 6</strain>
    </source>
</reference>
<sequence length="240" mass="27019">MIARPLDLMGLTALSPEEVKALRRRPLLALDARQCQRMSVVDLFEAGPLLLTLTQASSEPDAQLIHKALFGGRPLPAPATGYSVLEAREVAALAPRLAALSPRKWGRQLEEWMAQQSSPKFDEVPFELAVECVQDCVRYFREHARKGNALLQWNAKWKGGPLYRPDAVLAVITGGTPRRMKALIQAFDRYVRRKGLLDEQRQLTPNEALSALLGSKRRRKYLELDSEIIPWLRPHVEPVA</sequence>
<accession>A0ABY9WM87</accession>
<dbReference type="Proteomes" id="UP001611383">
    <property type="component" value="Chromosome"/>
</dbReference>
<dbReference type="EMBL" id="CP043494">
    <property type="protein sequence ID" value="WNG44890.1"/>
    <property type="molecule type" value="Genomic_DNA"/>
</dbReference>
<keyword evidence="2" id="KW-1185">Reference proteome</keyword>
<name>A0ABY9WM87_9BACT</name>
<evidence type="ECO:0000313" key="2">
    <source>
        <dbReference type="Proteomes" id="UP001611383"/>
    </source>
</evidence>
<dbReference type="RefSeq" id="WP_395818606.1">
    <property type="nucleotide sequence ID" value="NZ_CP043494.1"/>
</dbReference>
<evidence type="ECO:0000313" key="1">
    <source>
        <dbReference type="EMBL" id="WNG44890.1"/>
    </source>
</evidence>
<dbReference type="InterPro" id="IPR035944">
    <property type="entry name" value="YfbM-like_sf"/>
</dbReference>
<organism evidence="1 2">
    <name type="scientific">Archangium minus</name>
    <dbReference type="NCBI Taxonomy" id="83450"/>
    <lineage>
        <taxon>Bacteria</taxon>
        <taxon>Pseudomonadati</taxon>
        <taxon>Myxococcota</taxon>
        <taxon>Myxococcia</taxon>
        <taxon>Myxococcales</taxon>
        <taxon>Cystobacterineae</taxon>
        <taxon>Archangiaceae</taxon>
        <taxon>Archangium</taxon>
    </lineage>
</organism>
<protein>
    <submittedName>
        <fullName evidence="1">Uncharacterized protein</fullName>
    </submittedName>
</protein>
<proteinExistence type="predicted"/>
<dbReference type="Gene3D" id="3.40.1760.10">
    <property type="entry name" value="YfbM-like super family"/>
    <property type="match status" value="1"/>
</dbReference>